<sequence length="79" mass="8901">MKYFLAGLMLCTATAQATVIKEIHIPSAKKGEILKLVRADFKQGKKVCVYRSQGDKFVVSIDRAKKTLTRDCRQNLKAK</sequence>
<reference evidence="2 3" key="1">
    <citation type="submission" date="2023-03" db="EMBL/GenBank/DDBJ databases">
        <title>Draft genome sequence of Thalassotalea eurytherma JCM 18482T.</title>
        <authorList>
            <person name="Sawabe T."/>
        </authorList>
    </citation>
    <scope>NUCLEOTIDE SEQUENCE [LARGE SCALE GENOMIC DNA]</scope>
    <source>
        <strain evidence="2 3">JCM 18482</strain>
    </source>
</reference>
<organism evidence="2 3">
    <name type="scientific">Thalassotalea eurytherma</name>
    <dbReference type="NCBI Taxonomy" id="1144278"/>
    <lineage>
        <taxon>Bacteria</taxon>
        <taxon>Pseudomonadati</taxon>
        <taxon>Pseudomonadota</taxon>
        <taxon>Gammaproteobacteria</taxon>
        <taxon>Alteromonadales</taxon>
        <taxon>Colwelliaceae</taxon>
        <taxon>Thalassotalea</taxon>
    </lineage>
</organism>
<proteinExistence type="predicted"/>
<evidence type="ECO:0000256" key="1">
    <source>
        <dbReference type="SAM" id="SignalP"/>
    </source>
</evidence>
<keyword evidence="1" id="KW-0732">Signal</keyword>
<dbReference type="EMBL" id="BSSU01000008">
    <property type="protein sequence ID" value="GLX82295.1"/>
    <property type="molecule type" value="Genomic_DNA"/>
</dbReference>
<feature type="chain" id="PRO_5047008515" description="PepSY domain-containing protein" evidence="1">
    <location>
        <begin position="18"/>
        <end position="79"/>
    </location>
</feature>
<evidence type="ECO:0000313" key="3">
    <source>
        <dbReference type="Proteomes" id="UP001157133"/>
    </source>
</evidence>
<gene>
    <name evidence="2" type="ORF">theurythT_17470</name>
</gene>
<dbReference type="Proteomes" id="UP001157133">
    <property type="component" value="Unassembled WGS sequence"/>
</dbReference>
<feature type="signal peptide" evidence="1">
    <location>
        <begin position="1"/>
        <end position="17"/>
    </location>
</feature>
<keyword evidence="3" id="KW-1185">Reference proteome</keyword>
<accession>A0ABQ6H546</accession>
<protein>
    <recommendedName>
        <fullName evidence="4">PepSY domain-containing protein</fullName>
    </recommendedName>
</protein>
<name>A0ABQ6H546_9GAMM</name>
<dbReference type="RefSeq" id="WP_284207654.1">
    <property type="nucleotide sequence ID" value="NZ_BSSU01000008.1"/>
</dbReference>
<evidence type="ECO:0008006" key="4">
    <source>
        <dbReference type="Google" id="ProtNLM"/>
    </source>
</evidence>
<evidence type="ECO:0000313" key="2">
    <source>
        <dbReference type="EMBL" id="GLX82295.1"/>
    </source>
</evidence>
<comment type="caution">
    <text evidence="2">The sequence shown here is derived from an EMBL/GenBank/DDBJ whole genome shotgun (WGS) entry which is preliminary data.</text>
</comment>